<evidence type="ECO:0000256" key="10">
    <source>
        <dbReference type="ARBA" id="ARBA00022801"/>
    </source>
</evidence>
<comment type="subunit">
    <text evidence="7">Homodimer.</text>
</comment>
<dbReference type="InterPro" id="IPR006674">
    <property type="entry name" value="HD_domain"/>
</dbReference>
<dbReference type="GO" id="GO:0009159">
    <property type="term" value="P:deoxyribonucleoside monophosphate catabolic process"/>
    <property type="evidence" value="ECO:0007669"/>
    <property type="project" value="UniProtKB-ARBA"/>
</dbReference>
<dbReference type="SMART" id="SM00471">
    <property type="entry name" value="HDc"/>
    <property type="match status" value="1"/>
</dbReference>
<protein>
    <recommendedName>
        <fullName evidence="8">5'-deoxynucleotidase</fullName>
        <ecNumber evidence="8">3.1.3.89</ecNumber>
    </recommendedName>
</protein>
<comment type="cofactor">
    <cofactor evidence="2">
        <name>Mn(2+)</name>
        <dbReference type="ChEBI" id="CHEBI:29035"/>
    </cofactor>
</comment>
<feature type="compositionally biased region" description="Polar residues" evidence="13">
    <location>
        <begin position="1"/>
        <end position="10"/>
    </location>
</feature>
<dbReference type="EC" id="3.1.3.89" evidence="8"/>
<dbReference type="GO" id="GO:0002953">
    <property type="term" value="F:5'-deoxynucleotidase activity"/>
    <property type="evidence" value="ECO:0007669"/>
    <property type="project" value="UniProtKB-EC"/>
</dbReference>
<dbReference type="EMBL" id="MU007032">
    <property type="protein sequence ID" value="KAF2431468.1"/>
    <property type="molecule type" value="Genomic_DNA"/>
</dbReference>
<evidence type="ECO:0000259" key="14">
    <source>
        <dbReference type="SMART" id="SM00471"/>
    </source>
</evidence>
<comment type="cofactor">
    <cofactor evidence="4">
        <name>Mg(2+)</name>
        <dbReference type="ChEBI" id="CHEBI:18420"/>
    </cofactor>
</comment>
<reference evidence="15" key="1">
    <citation type="journal article" date="2020" name="Stud. Mycol.">
        <title>101 Dothideomycetes genomes: a test case for predicting lifestyles and emergence of pathogens.</title>
        <authorList>
            <person name="Haridas S."/>
            <person name="Albert R."/>
            <person name="Binder M."/>
            <person name="Bloem J."/>
            <person name="Labutti K."/>
            <person name="Salamov A."/>
            <person name="Andreopoulos B."/>
            <person name="Baker S."/>
            <person name="Barry K."/>
            <person name="Bills G."/>
            <person name="Bluhm B."/>
            <person name="Cannon C."/>
            <person name="Castanera R."/>
            <person name="Culley D."/>
            <person name="Daum C."/>
            <person name="Ezra D."/>
            <person name="Gonzalez J."/>
            <person name="Henrissat B."/>
            <person name="Kuo A."/>
            <person name="Liang C."/>
            <person name="Lipzen A."/>
            <person name="Lutzoni F."/>
            <person name="Magnuson J."/>
            <person name="Mondo S."/>
            <person name="Nolan M."/>
            <person name="Ohm R."/>
            <person name="Pangilinan J."/>
            <person name="Park H.-J."/>
            <person name="Ramirez L."/>
            <person name="Alfaro M."/>
            <person name="Sun H."/>
            <person name="Tritt A."/>
            <person name="Yoshinaga Y."/>
            <person name="Zwiers L.-H."/>
            <person name="Turgeon B."/>
            <person name="Goodwin S."/>
            <person name="Spatafora J."/>
            <person name="Crous P."/>
            <person name="Grigoriev I."/>
        </authorList>
    </citation>
    <scope>NUCLEOTIDE SEQUENCE</scope>
    <source>
        <strain evidence="15">CBS 130266</strain>
    </source>
</reference>
<comment type="function">
    <text evidence="5">Catalyzes the dephosphorylation of the nucleoside 5'-monophosphates deoxyadenosine monophosphate (dAMP), deoxycytidine monophosphate (dCMP), deoxyguanosine monophosphate (dGMP) and deoxythymidine monophosphate (dTMP).</text>
</comment>
<dbReference type="Proteomes" id="UP000800235">
    <property type="component" value="Unassembled WGS sequence"/>
</dbReference>
<accession>A0A9P4U007</accession>
<comment type="caution">
    <text evidence="15">The sequence shown here is derived from an EMBL/GenBank/DDBJ whole genome shotgun (WGS) entry which is preliminary data.</text>
</comment>
<proteinExistence type="inferred from homology"/>
<keyword evidence="9" id="KW-0479">Metal-binding</keyword>
<dbReference type="GO" id="GO:0005737">
    <property type="term" value="C:cytoplasm"/>
    <property type="evidence" value="ECO:0007669"/>
    <property type="project" value="TreeGrafter"/>
</dbReference>
<dbReference type="PANTHER" id="PTHR11845:SF13">
    <property type="entry name" value="5'-DEOXYNUCLEOTIDASE HDDC2"/>
    <property type="match status" value="1"/>
</dbReference>
<evidence type="ECO:0000256" key="12">
    <source>
        <dbReference type="ARBA" id="ARBA00023285"/>
    </source>
</evidence>
<organism evidence="15 16">
    <name type="scientific">Tothia fuscella</name>
    <dbReference type="NCBI Taxonomy" id="1048955"/>
    <lineage>
        <taxon>Eukaryota</taxon>
        <taxon>Fungi</taxon>
        <taxon>Dikarya</taxon>
        <taxon>Ascomycota</taxon>
        <taxon>Pezizomycotina</taxon>
        <taxon>Dothideomycetes</taxon>
        <taxon>Pleosporomycetidae</taxon>
        <taxon>Venturiales</taxon>
        <taxon>Cylindrosympodiaceae</taxon>
        <taxon>Tothia</taxon>
    </lineage>
</organism>
<dbReference type="SUPFAM" id="SSF109604">
    <property type="entry name" value="HD-domain/PDEase-like"/>
    <property type="match status" value="1"/>
</dbReference>
<dbReference type="PANTHER" id="PTHR11845">
    <property type="entry name" value="5'-DEOXYNUCLEOTIDASE HDDC2"/>
    <property type="match status" value="1"/>
</dbReference>
<dbReference type="AlphaFoldDB" id="A0A9P4U007"/>
<evidence type="ECO:0000256" key="5">
    <source>
        <dbReference type="ARBA" id="ARBA00004074"/>
    </source>
</evidence>
<feature type="compositionally biased region" description="Polar residues" evidence="13">
    <location>
        <begin position="247"/>
        <end position="260"/>
    </location>
</feature>
<feature type="region of interest" description="Disordered" evidence="13">
    <location>
        <begin position="236"/>
        <end position="260"/>
    </location>
</feature>
<dbReference type="InterPro" id="IPR003607">
    <property type="entry name" value="HD/PDEase_dom"/>
</dbReference>
<evidence type="ECO:0000256" key="9">
    <source>
        <dbReference type="ARBA" id="ARBA00022723"/>
    </source>
</evidence>
<evidence type="ECO:0000256" key="13">
    <source>
        <dbReference type="SAM" id="MobiDB-lite"/>
    </source>
</evidence>
<keyword evidence="10" id="KW-0378">Hydrolase</keyword>
<name>A0A9P4U007_9PEZI</name>
<evidence type="ECO:0000256" key="11">
    <source>
        <dbReference type="ARBA" id="ARBA00022842"/>
    </source>
</evidence>
<evidence type="ECO:0000256" key="2">
    <source>
        <dbReference type="ARBA" id="ARBA00001936"/>
    </source>
</evidence>
<comment type="cofactor">
    <cofactor evidence="3">
        <name>Co(2+)</name>
        <dbReference type="ChEBI" id="CHEBI:48828"/>
    </cofactor>
</comment>
<evidence type="ECO:0000313" key="15">
    <source>
        <dbReference type="EMBL" id="KAF2431468.1"/>
    </source>
</evidence>
<gene>
    <name evidence="15" type="ORF">EJ08DRAFT_648979</name>
</gene>
<evidence type="ECO:0000313" key="16">
    <source>
        <dbReference type="Proteomes" id="UP000800235"/>
    </source>
</evidence>
<keyword evidence="16" id="KW-1185">Reference proteome</keyword>
<dbReference type="Pfam" id="PF13023">
    <property type="entry name" value="HD_3"/>
    <property type="match status" value="1"/>
</dbReference>
<dbReference type="Gene3D" id="1.10.3210.10">
    <property type="entry name" value="Hypothetical protein af1432"/>
    <property type="match status" value="1"/>
</dbReference>
<feature type="domain" description="HD/PDEase" evidence="14">
    <location>
        <begin position="76"/>
        <end position="196"/>
    </location>
</feature>
<dbReference type="GO" id="GO:0046872">
    <property type="term" value="F:metal ion binding"/>
    <property type="evidence" value="ECO:0007669"/>
    <property type="project" value="UniProtKB-KW"/>
</dbReference>
<comment type="catalytic activity">
    <reaction evidence="1">
        <text>a 2'-deoxyribonucleoside 5'-phosphate + H2O = a 2'-deoxyribonucleoside + phosphate</text>
        <dbReference type="Rhea" id="RHEA:36167"/>
        <dbReference type="ChEBI" id="CHEBI:15377"/>
        <dbReference type="ChEBI" id="CHEBI:18274"/>
        <dbReference type="ChEBI" id="CHEBI:43474"/>
        <dbReference type="ChEBI" id="CHEBI:65317"/>
        <dbReference type="EC" id="3.1.3.89"/>
    </reaction>
</comment>
<evidence type="ECO:0000256" key="1">
    <source>
        <dbReference type="ARBA" id="ARBA00001638"/>
    </source>
</evidence>
<keyword evidence="12" id="KW-0170">Cobalt</keyword>
<feature type="region of interest" description="Disordered" evidence="13">
    <location>
        <begin position="1"/>
        <end position="22"/>
    </location>
</feature>
<comment type="similarity">
    <text evidence="6">Belongs to the HDDC2 family.</text>
</comment>
<keyword evidence="11" id="KW-0460">Magnesium</keyword>
<evidence type="ECO:0000256" key="6">
    <source>
        <dbReference type="ARBA" id="ARBA00009999"/>
    </source>
</evidence>
<evidence type="ECO:0000256" key="7">
    <source>
        <dbReference type="ARBA" id="ARBA00011738"/>
    </source>
</evidence>
<evidence type="ECO:0000256" key="8">
    <source>
        <dbReference type="ARBA" id="ARBA00012964"/>
    </source>
</evidence>
<evidence type="ECO:0000256" key="4">
    <source>
        <dbReference type="ARBA" id="ARBA00001946"/>
    </source>
</evidence>
<sequence length="260" mass="29205">MSQNTSQINVSERELPDPSVVTTPKISNPWSLDKALAAANLGKPFENTSSPVAFFHILERLKSTKRAGWKRFGINHGESISDHSWRMALMTMFASPLNLDTNKCIKMSLVHDLAESLVGDITPVDNVPKAEKRRRETIVIEYLTGTLLGTVDNGAVGKEILAIWQEFEASITAESQFTQDMDKVELLLQAIEYEKRGGGMTNLQEFTYVVTKLHLQETKVWANEILKEREEFWRDKGSAHGQGGGVSNQMKTLQDQYYGD</sequence>
<dbReference type="OrthoDB" id="10254258at2759"/>
<dbReference type="InterPro" id="IPR039356">
    <property type="entry name" value="YfbR/HDDC2"/>
</dbReference>
<evidence type="ECO:0000256" key="3">
    <source>
        <dbReference type="ARBA" id="ARBA00001941"/>
    </source>
</evidence>
<dbReference type="FunFam" id="1.10.3210.10:FF:000011">
    <property type="entry name" value="HD domain-containing protein 2"/>
    <property type="match status" value="1"/>
</dbReference>